<protein>
    <submittedName>
        <fullName evidence="1">Chromosome undetermined SCAF12960, whole genome shotgun sequence</fullName>
    </submittedName>
</protein>
<dbReference type="Gene3D" id="3.30.360.10">
    <property type="entry name" value="Dihydrodipicolinate Reductase, domain 2"/>
    <property type="match status" value="1"/>
</dbReference>
<gene>
    <name evidence="1" type="ORF">GSTENG00011110001</name>
</gene>
<feature type="non-terminal residue" evidence="1">
    <location>
        <position position="1"/>
    </location>
</feature>
<reference evidence="1" key="2">
    <citation type="submission" date="2004-02" db="EMBL/GenBank/DDBJ databases">
        <authorList>
            <consortium name="Genoscope"/>
            <consortium name="Whitehead Institute Centre for Genome Research"/>
        </authorList>
    </citation>
    <scope>NUCLEOTIDE SEQUENCE</scope>
</reference>
<proteinExistence type="predicted"/>
<dbReference type="KEGG" id="tng:GSTEN00011110G001"/>
<evidence type="ECO:0000313" key="1">
    <source>
        <dbReference type="EMBL" id="CAF94771.1"/>
    </source>
</evidence>
<dbReference type="OrthoDB" id="2129491at2759"/>
<accession>Q4SX61</accession>
<dbReference type="AlphaFoldDB" id="Q4SX61"/>
<sequence>TKESPRMPLAHSVLLTEIMEEIRKQVGVAFS</sequence>
<dbReference type="EMBL" id="CAAE01012960">
    <property type="protein sequence ID" value="CAF94771.1"/>
    <property type="molecule type" value="Genomic_DNA"/>
</dbReference>
<reference evidence="1" key="1">
    <citation type="journal article" date="2004" name="Nature">
        <title>Genome duplication in the teleost fish Tetraodon nigroviridis reveals the early vertebrate proto-karyotype.</title>
        <authorList>
            <person name="Jaillon O."/>
            <person name="Aury J.-M."/>
            <person name="Brunet F."/>
            <person name="Petit J.-L."/>
            <person name="Stange-Thomann N."/>
            <person name="Mauceli E."/>
            <person name="Bouneau L."/>
            <person name="Fischer C."/>
            <person name="Ozouf-Costaz C."/>
            <person name="Bernot A."/>
            <person name="Nicaud S."/>
            <person name="Jaffe D."/>
            <person name="Fisher S."/>
            <person name="Lutfalla G."/>
            <person name="Dossat C."/>
            <person name="Segurens B."/>
            <person name="Dasilva C."/>
            <person name="Salanoubat M."/>
            <person name="Levy M."/>
            <person name="Boudet N."/>
            <person name="Castellano S."/>
            <person name="Anthouard V."/>
            <person name="Jubin C."/>
            <person name="Castelli V."/>
            <person name="Katinka M."/>
            <person name="Vacherie B."/>
            <person name="Biemont C."/>
            <person name="Skalli Z."/>
            <person name="Cattolico L."/>
            <person name="Poulain J."/>
            <person name="De Berardinis V."/>
            <person name="Cruaud C."/>
            <person name="Duprat S."/>
            <person name="Brottier P."/>
            <person name="Coutanceau J.-P."/>
            <person name="Gouzy J."/>
            <person name="Parra G."/>
            <person name="Lardier G."/>
            <person name="Chapple C."/>
            <person name="McKernan K.J."/>
            <person name="McEwan P."/>
            <person name="Bosak S."/>
            <person name="Kellis M."/>
            <person name="Volff J.-N."/>
            <person name="Guigo R."/>
            <person name="Zody M.C."/>
            <person name="Mesirov J."/>
            <person name="Lindblad-Toh K."/>
            <person name="Birren B."/>
            <person name="Nusbaum C."/>
            <person name="Kahn D."/>
            <person name="Robinson-Rechavi M."/>
            <person name="Laudet V."/>
            <person name="Schachter V."/>
            <person name="Quetier F."/>
            <person name="Saurin W."/>
            <person name="Scarpelli C."/>
            <person name="Wincker P."/>
            <person name="Lander E.S."/>
            <person name="Weissenbach J."/>
            <person name="Roest Crollius H."/>
        </authorList>
    </citation>
    <scope>NUCLEOTIDE SEQUENCE [LARGE SCALE GENOMIC DNA]</scope>
</reference>
<name>Q4SX61_TETNG</name>
<organism evidence="1">
    <name type="scientific">Tetraodon nigroviridis</name>
    <name type="common">Spotted green pufferfish</name>
    <name type="synonym">Chelonodon nigroviridis</name>
    <dbReference type="NCBI Taxonomy" id="99883"/>
    <lineage>
        <taxon>Eukaryota</taxon>
        <taxon>Metazoa</taxon>
        <taxon>Chordata</taxon>
        <taxon>Craniata</taxon>
        <taxon>Vertebrata</taxon>
        <taxon>Euteleostomi</taxon>
        <taxon>Actinopterygii</taxon>
        <taxon>Neopterygii</taxon>
        <taxon>Teleostei</taxon>
        <taxon>Neoteleostei</taxon>
        <taxon>Acanthomorphata</taxon>
        <taxon>Eupercaria</taxon>
        <taxon>Tetraodontiformes</taxon>
        <taxon>Tetradontoidea</taxon>
        <taxon>Tetraodontidae</taxon>
        <taxon>Tetraodon</taxon>
    </lineage>
</organism>